<dbReference type="PROSITE" id="PS00041">
    <property type="entry name" value="HTH_ARAC_FAMILY_1"/>
    <property type="match status" value="1"/>
</dbReference>
<dbReference type="PANTHER" id="PTHR42713">
    <property type="entry name" value="HISTIDINE KINASE-RELATED"/>
    <property type="match status" value="1"/>
</dbReference>
<evidence type="ECO:0000256" key="5">
    <source>
        <dbReference type="ARBA" id="ARBA00023012"/>
    </source>
</evidence>
<protein>
    <recommendedName>
        <fullName evidence="2">Stage 0 sporulation protein A homolog</fullName>
    </recommendedName>
</protein>
<comment type="subcellular location">
    <subcellularLocation>
        <location evidence="1">Cytoplasm</location>
    </subcellularLocation>
</comment>
<dbReference type="Pfam" id="PF12833">
    <property type="entry name" value="HTH_18"/>
    <property type="match status" value="1"/>
</dbReference>
<keyword evidence="5" id="KW-0902">Two-component regulatory system</keyword>
<dbReference type="GO" id="GO:0005737">
    <property type="term" value="C:cytoplasm"/>
    <property type="evidence" value="ECO:0007669"/>
    <property type="project" value="UniProtKB-SubCell"/>
</dbReference>
<dbReference type="PROSITE" id="PS50110">
    <property type="entry name" value="RESPONSE_REGULATORY"/>
    <property type="match status" value="1"/>
</dbReference>
<evidence type="ECO:0000259" key="11">
    <source>
        <dbReference type="PROSITE" id="PS01124"/>
    </source>
</evidence>
<dbReference type="GO" id="GO:0043565">
    <property type="term" value="F:sequence-specific DNA binding"/>
    <property type="evidence" value="ECO:0007669"/>
    <property type="project" value="InterPro"/>
</dbReference>
<keyword evidence="3" id="KW-0963">Cytoplasm</keyword>
<dbReference type="GO" id="GO:0003700">
    <property type="term" value="F:DNA-binding transcription factor activity"/>
    <property type="evidence" value="ECO:0007669"/>
    <property type="project" value="InterPro"/>
</dbReference>
<evidence type="ECO:0000256" key="1">
    <source>
        <dbReference type="ARBA" id="ARBA00004496"/>
    </source>
</evidence>
<dbReference type="SUPFAM" id="SSF46689">
    <property type="entry name" value="Homeodomain-like"/>
    <property type="match status" value="2"/>
</dbReference>
<dbReference type="EMBL" id="JAINVB010000002">
    <property type="protein sequence ID" value="MCK0089008.1"/>
    <property type="molecule type" value="Genomic_DNA"/>
</dbReference>
<dbReference type="SMART" id="SM00448">
    <property type="entry name" value="REC"/>
    <property type="match status" value="1"/>
</dbReference>
<keyword evidence="8" id="KW-0804">Transcription</keyword>
<dbReference type="InterPro" id="IPR011006">
    <property type="entry name" value="CheY-like_superfamily"/>
</dbReference>
<dbReference type="CDD" id="cd17536">
    <property type="entry name" value="REC_YesN-like"/>
    <property type="match status" value="1"/>
</dbReference>
<dbReference type="PANTHER" id="PTHR42713:SF3">
    <property type="entry name" value="TRANSCRIPTIONAL REGULATORY PROTEIN HPTR"/>
    <property type="match status" value="1"/>
</dbReference>
<dbReference type="EMBL" id="JAQLGM010000115">
    <property type="protein sequence ID" value="MDB2003021.1"/>
    <property type="molecule type" value="Genomic_DNA"/>
</dbReference>
<evidence type="ECO:0000313" key="14">
    <source>
        <dbReference type="EMBL" id="MDB2003021.1"/>
    </source>
</evidence>
<sequence length="262" mass="30420">MYRVVIAEDEDIIRKGLVYSIPWADMGCTVVGEAANGVEGVALIQRLEPDIVVADINMPILDGLGMIRQTYEQYDYSAIILSGYSNFEYARTAIRYGVTGYLLKPLKREDLAEAIRDAKEKCMQRRSWMSHKKEKEEWKNIQLIPKEGTSSEDDAVVKEMLAFIRQHYREKLVLQDVVDALNYSETFLNKKFKKQMGTTFIEYLNRFRIQKALELLREGRTAVQDVSWQCGIGDYKYFNMVFKKYIGCSPKEYVGKIKQQEK</sequence>
<feature type="domain" description="HTH araC/xylS-type" evidence="11">
    <location>
        <begin position="158"/>
        <end position="256"/>
    </location>
</feature>
<name>A0AAW6AZU8_CLOSY</name>
<gene>
    <name evidence="13" type="ORF">K5I21_24695</name>
    <name evidence="14" type="ORF">PM006_22695</name>
</gene>
<evidence type="ECO:0000256" key="9">
    <source>
        <dbReference type="ARBA" id="ARBA00024867"/>
    </source>
</evidence>
<evidence type="ECO:0000256" key="3">
    <source>
        <dbReference type="ARBA" id="ARBA00022490"/>
    </source>
</evidence>
<accession>A0AAW6AZU8</accession>
<dbReference type="Pfam" id="PF00072">
    <property type="entry name" value="Response_reg"/>
    <property type="match status" value="1"/>
</dbReference>
<evidence type="ECO:0000256" key="6">
    <source>
        <dbReference type="ARBA" id="ARBA00023015"/>
    </source>
</evidence>
<dbReference type="SMART" id="SM00342">
    <property type="entry name" value="HTH_ARAC"/>
    <property type="match status" value="1"/>
</dbReference>
<dbReference type="InterPro" id="IPR018060">
    <property type="entry name" value="HTH_AraC"/>
</dbReference>
<evidence type="ECO:0000256" key="10">
    <source>
        <dbReference type="PROSITE-ProRule" id="PRU00169"/>
    </source>
</evidence>
<evidence type="ECO:0000259" key="12">
    <source>
        <dbReference type="PROSITE" id="PS50110"/>
    </source>
</evidence>
<dbReference type="Gene3D" id="1.10.10.60">
    <property type="entry name" value="Homeodomain-like"/>
    <property type="match status" value="2"/>
</dbReference>
<dbReference type="Proteomes" id="UP001300871">
    <property type="component" value="Unassembled WGS sequence"/>
</dbReference>
<dbReference type="SUPFAM" id="SSF52172">
    <property type="entry name" value="CheY-like"/>
    <property type="match status" value="1"/>
</dbReference>
<organism evidence="14 15">
    <name type="scientific">Clostridium symbiosum</name>
    <name type="common">Bacteroides symbiosus</name>
    <dbReference type="NCBI Taxonomy" id="1512"/>
    <lineage>
        <taxon>Bacteria</taxon>
        <taxon>Bacillati</taxon>
        <taxon>Bacillota</taxon>
        <taxon>Clostridia</taxon>
        <taxon>Lachnospirales</taxon>
        <taxon>Lachnospiraceae</taxon>
        <taxon>Otoolea</taxon>
    </lineage>
</organism>
<dbReference type="InterPro" id="IPR051552">
    <property type="entry name" value="HptR"/>
</dbReference>
<dbReference type="InterPro" id="IPR018062">
    <property type="entry name" value="HTH_AraC-typ_CS"/>
</dbReference>
<reference evidence="13" key="1">
    <citation type="journal article" date="2022" name="Cell Host Microbe">
        <title>Colonization of the live biotherapeutic product VE303 and modulation of the microbiota and metabolites in healthy volunteers.</title>
        <authorList>
            <person name="Dsouza M."/>
            <person name="Menon R."/>
            <person name="Crossette E."/>
            <person name="Bhattarai S.K."/>
            <person name="Schneider J."/>
            <person name="Kim Y.G."/>
            <person name="Reddy S."/>
            <person name="Caballero S."/>
            <person name="Felix C."/>
            <person name="Cornacchione L."/>
            <person name="Hendrickson J."/>
            <person name="Watson A.R."/>
            <person name="Minot S.S."/>
            <person name="Greenfield N."/>
            <person name="Schopf L."/>
            <person name="Szabady R."/>
            <person name="Patarroyo J."/>
            <person name="Smith W."/>
            <person name="Harrison P."/>
            <person name="Kuijper E.J."/>
            <person name="Kelly C.P."/>
            <person name="Olle B."/>
            <person name="Bobilev D."/>
            <person name="Silber J.L."/>
            <person name="Bucci V."/>
            <person name="Roberts B."/>
            <person name="Faith J."/>
            <person name="Norman J.M."/>
        </authorList>
    </citation>
    <scope>NUCLEOTIDE SEQUENCE</scope>
    <source>
        <strain evidence="13">VE303-04</strain>
    </source>
</reference>
<dbReference type="GO" id="GO:0000160">
    <property type="term" value="P:phosphorelay signal transduction system"/>
    <property type="evidence" value="ECO:0007669"/>
    <property type="project" value="UniProtKB-KW"/>
</dbReference>
<evidence type="ECO:0000313" key="15">
    <source>
        <dbReference type="Proteomes" id="UP001300871"/>
    </source>
</evidence>
<evidence type="ECO:0000256" key="7">
    <source>
        <dbReference type="ARBA" id="ARBA00023125"/>
    </source>
</evidence>
<keyword evidence="4 10" id="KW-0597">Phosphoprotein</keyword>
<feature type="domain" description="Response regulatory" evidence="12">
    <location>
        <begin position="3"/>
        <end position="119"/>
    </location>
</feature>
<dbReference type="Proteomes" id="UP001203136">
    <property type="component" value="Unassembled WGS sequence"/>
</dbReference>
<comment type="function">
    <text evidence="9">May play the central regulatory role in sporulation. It may be an element of the effector pathway responsible for the activation of sporulation genes in response to nutritional stress. Spo0A may act in concert with spo0H (a sigma factor) to control the expression of some genes that are critical to the sporulation process.</text>
</comment>
<keyword evidence="7" id="KW-0238">DNA-binding</keyword>
<reference evidence="14" key="2">
    <citation type="submission" date="2023-01" db="EMBL/GenBank/DDBJ databases">
        <title>Human gut microbiome strain richness.</title>
        <authorList>
            <person name="Chen-Liaw A."/>
        </authorList>
    </citation>
    <scope>NUCLEOTIDE SEQUENCE</scope>
    <source>
        <strain evidence="14">B1_m1001713B170214d0_201011</strain>
    </source>
</reference>
<feature type="modified residue" description="4-aspartylphosphate" evidence="10">
    <location>
        <position position="55"/>
    </location>
</feature>
<dbReference type="AlphaFoldDB" id="A0AAW6AZU8"/>
<keyword evidence="6" id="KW-0805">Transcription regulation</keyword>
<dbReference type="InterPro" id="IPR009057">
    <property type="entry name" value="Homeodomain-like_sf"/>
</dbReference>
<dbReference type="RefSeq" id="WP_009297769.1">
    <property type="nucleotide sequence ID" value="NZ_BAABZD010000005.1"/>
</dbReference>
<dbReference type="Gene3D" id="3.40.50.2300">
    <property type="match status" value="1"/>
</dbReference>
<evidence type="ECO:0000256" key="2">
    <source>
        <dbReference type="ARBA" id="ARBA00018672"/>
    </source>
</evidence>
<evidence type="ECO:0000256" key="4">
    <source>
        <dbReference type="ARBA" id="ARBA00022553"/>
    </source>
</evidence>
<dbReference type="InterPro" id="IPR001789">
    <property type="entry name" value="Sig_transdc_resp-reg_receiver"/>
</dbReference>
<evidence type="ECO:0000313" key="13">
    <source>
        <dbReference type="EMBL" id="MCK0089008.1"/>
    </source>
</evidence>
<dbReference type="PROSITE" id="PS01124">
    <property type="entry name" value="HTH_ARAC_FAMILY_2"/>
    <property type="match status" value="1"/>
</dbReference>
<comment type="caution">
    <text evidence="14">The sequence shown here is derived from an EMBL/GenBank/DDBJ whole genome shotgun (WGS) entry which is preliminary data.</text>
</comment>
<evidence type="ECO:0000256" key="8">
    <source>
        <dbReference type="ARBA" id="ARBA00023163"/>
    </source>
</evidence>
<proteinExistence type="predicted"/>